<feature type="non-terminal residue" evidence="1">
    <location>
        <position position="1"/>
    </location>
</feature>
<organism evidence="1 2">
    <name type="scientific">Acanthocheilonema viteae</name>
    <name type="common">Filarial nematode worm</name>
    <name type="synonym">Dipetalonema viteae</name>
    <dbReference type="NCBI Taxonomy" id="6277"/>
    <lineage>
        <taxon>Eukaryota</taxon>
        <taxon>Metazoa</taxon>
        <taxon>Ecdysozoa</taxon>
        <taxon>Nematoda</taxon>
        <taxon>Chromadorea</taxon>
        <taxon>Rhabditida</taxon>
        <taxon>Spirurina</taxon>
        <taxon>Spiruromorpha</taxon>
        <taxon>Filarioidea</taxon>
        <taxon>Onchocercidae</taxon>
        <taxon>Acanthocheilonema</taxon>
    </lineage>
</organism>
<sequence length="205" mass="23618">DEIVPRVLNECLNEYIKHICPYLEESVVELKNKGVHQKEQNEEYIKIMMTIANNLDMFADSIGKLEKYIERVGDDELLNWKRIGNQKRISIILQASTDDAITGKQKQKYFSRKMQGAIHGAMSALRDIPATLANITPSSSENILDELNDNSGSQLNDESEVEIELEDEDPLESAWERTEILKKHFSNLLRIVQVLHSFFLFAFYL</sequence>
<protein>
    <submittedName>
        <fullName evidence="1">Uncharacterized protein</fullName>
    </submittedName>
</protein>
<reference evidence="1 2" key="1">
    <citation type="submission" date="2018-08" db="EMBL/GenBank/DDBJ databases">
        <authorList>
            <person name="Laetsch R D."/>
            <person name="Stevens L."/>
            <person name="Kumar S."/>
            <person name="Blaxter L. M."/>
        </authorList>
    </citation>
    <scope>NUCLEOTIDE SEQUENCE [LARGE SCALE GENOMIC DNA]</scope>
</reference>
<dbReference type="OrthoDB" id="5865704at2759"/>
<dbReference type="AlphaFoldDB" id="A0A498SU36"/>
<name>A0A498SU36_ACAVI</name>
<dbReference type="EMBL" id="UPTC01005770">
    <property type="protein sequence ID" value="VBB35385.1"/>
    <property type="molecule type" value="Genomic_DNA"/>
</dbReference>
<gene>
    <name evidence="1" type="ORF">NAV_LOCUS10176</name>
</gene>
<accession>A0A498SU36</accession>
<evidence type="ECO:0000313" key="2">
    <source>
        <dbReference type="Proteomes" id="UP000276991"/>
    </source>
</evidence>
<proteinExistence type="predicted"/>
<dbReference type="Proteomes" id="UP000276991">
    <property type="component" value="Unassembled WGS sequence"/>
</dbReference>
<evidence type="ECO:0000313" key="1">
    <source>
        <dbReference type="EMBL" id="VBB35385.1"/>
    </source>
</evidence>
<keyword evidence="2" id="KW-1185">Reference proteome</keyword>